<reference evidence="2" key="1">
    <citation type="submission" date="2022-04" db="EMBL/GenBank/DDBJ databases">
        <title>Roseibium sp. CAU 1639 isolated from mud.</title>
        <authorList>
            <person name="Kim W."/>
        </authorList>
    </citation>
    <scope>NUCLEOTIDE SEQUENCE</scope>
    <source>
        <strain evidence="2">CAU 1639</strain>
    </source>
</reference>
<dbReference type="EMBL" id="JALNMJ010000004">
    <property type="protein sequence ID" value="MCK7612162.1"/>
    <property type="molecule type" value="Genomic_DNA"/>
</dbReference>
<dbReference type="Pfam" id="PF18546">
    <property type="entry name" value="MetOD1"/>
    <property type="match status" value="1"/>
</dbReference>
<evidence type="ECO:0000313" key="2">
    <source>
        <dbReference type="EMBL" id="MCK7612162.1"/>
    </source>
</evidence>
<dbReference type="RefSeq" id="WP_248153110.1">
    <property type="nucleotide sequence ID" value="NZ_JALNMJ010000004.1"/>
</dbReference>
<gene>
    <name evidence="2" type="ORF">M0H32_08320</name>
</gene>
<sequence length="181" mass="20320">MSVPAEIERNLTELDKTTIPLEKTDFFNQVINELSGALQEIVGLNEAEGFITLVASRIGEKINQDYKSALNLDHIPRDLLPNVLVDLKRRIEGRFSIEYEDDKVIVLRNTRCPFGDRVMGRPALCMMTTNVFGRIAADSTGYARVDIEKAIAKGDSECRVTVHLAPAPEHDEGSKEFFKVR</sequence>
<evidence type="ECO:0000313" key="3">
    <source>
        <dbReference type="Proteomes" id="UP001431221"/>
    </source>
</evidence>
<feature type="domain" description="Metanogen output" evidence="1">
    <location>
        <begin position="33"/>
        <end position="162"/>
    </location>
</feature>
<protein>
    <submittedName>
        <fullName evidence="2">Methanogen output domain 1-containing protein</fullName>
    </submittedName>
</protein>
<keyword evidence="3" id="KW-1185">Reference proteome</keyword>
<evidence type="ECO:0000259" key="1">
    <source>
        <dbReference type="Pfam" id="PF18546"/>
    </source>
</evidence>
<accession>A0ABT0GSW1</accession>
<organism evidence="2 3">
    <name type="scientific">Roseibium sediminicola</name>
    <dbReference type="NCBI Taxonomy" id="2933272"/>
    <lineage>
        <taxon>Bacteria</taxon>
        <taxon>Pseudomonadati</taxon>
        <taxon>Pseudomonadota</taxon>
        <taxon>Alphaproteobacteria</taxon>
        <taxon>Hyphomicrobiales</taxon>
        <taxon>Stappiaceae</taxon>
        <taxon>Roseibium</taxon>
    </lineage>
</organism>
<comment type="caution">
    <text evidence="2">The sequence shown here is derived from an EMBL/GenBank/DDBJ whole genome shotgun (WGS) entry which is preliminary data.</text>
</comment>
<name>A0ABT0GSW1_9HYPH</name>
<dbReference type="InterPro" id="IPR041359">
    <property type="entry name" value="MetOD1"/>
</dbReference>
<dbReference type="Proteomes" id="UP001431221">
    <property type="component" value="Unassembled WGS sequence"/>
</dbReference>
<proteinExistence type="predicted"/>